<dbReference type="InterPro" id="IPR017853">
    <property type="entry name" value="GH"/>
</dbReference>
<evidence type="ECO:0000259" key="11">
    <source>
        <dbReference type="Pfam" id="PF21226"/>
    </source>
</evidence>
<dbReference type="SUPFAM" id="SSF51445">
    <property type="entry name" value="(Trans)glycosidases"/>
    <property type="match status" value="1"/>
</dbReference>
<dbReference type="GO" id="GO:0004134">
    <property type="term" value="F:4-alpha-glucanotransferase activity"/>
    <property type="evidence" value="ECO:0007669"/>
    <property type="project" value="UniProtKB-EC"/>
</dbReference>
<protein>
    <recommendedName>
        <fullName evidence="4 10">4-alpha-glucanotransferase</fullName>
        <ecNumber evidence="3 10">2.4.1.25</ecNumber>
    </recommendedName>
    <alternativeName>
        <fullName evidence="8 10">Amylomaltase</fullName>
    </alternativeName>
    <alternativeName>
        <fullName evidence="9 10">Disproportionating enzyme</fullName>
    </alternativeName>
</protein>
<dbReference type="EMBL" id="LDSI01000002">
    <property type="protein sequence ID" value="KTT01276.1"/>
    <property type="molecule type" value="Genomic_DNA"/>
</dbReference>
<gene>
    <name evidence="12" type="primary">malQ</name>
    <name evidence="12" type="ORF">RSA13_02315</name>
</gene>
<dbReference type="EC" id="2.4.1.25" evidence="3 10"/>
<proteinExistence type="inferred from homology"/>
<comment type="catalytic activity">
    <reaction evidence="1 10">
        <text>Transfers a segment of a (1-&gt;4)-alpha-D-glucan to a new position in an acceptor, which may be glucose or a (1-&gt;4)-alpha-D-glucan.</text>
        <dbReference type="EC" id="2.4.1.25"/>
    </reaction>
</comment>
<dbReference type="NCBIfam" id="NF008274">
    <property type="entry name" value="PRK11052.1"/>
    <property type="match status" value="1"/>
</dbReference>
<dbReference type="GO" id="GO:0005975">
    <property type="term" value="P:carbohydrate metabolic process"/>
    <property type="evidence" value="ECO:0007669"/>
    <property type="project" value="InterPro"/>
</dbReference>
<comment type="caution">
    <text evidence="12">The sequence shown here is derived from an EMBL/GenBank/DDBJ whole genome shotgun (WGS) entry which is preliminary data.</text>
</comment>
<keyword evidence="6 10" id="KW-0808">Transferase</keyword>
<comment type="similarity">
    <text evidence="2 10">Belongs to the disproportionating enzyme family.</text>
</comment>
<evidence type="ECO:0000256" key="3">
    <source>
        <dbReference type="ARBA" id="ARBA00012560"/>
    </source>
</evidence>
<dbReference type="InterPro" id="IPR003385">
    <property type="entry name" value="Glyco_hydro_77"/>
</dbReference>
<evidence type="ECO:0000256" key="7">
    <source>
        <dbReference type="ARBA" id="ARBA00023277"/>
    </source>
</evidence>
<accession>A0AB34VJZ9</accession>
<evidence type="ECO:0000256" key="2">
    <source>
        <dbReference type="ARBA" id="ARBA00005684"/>
    </source>
</evidence>
<sequence length="684" mass="76078">MTPFHPPQETGRIATEYVDAHGTVQTVSALTRQRLLTAMARESAPSTPLPPAWVIAQGKPIVLTPVLTGPTRWQLTSEYGQHWSGQCEPDKPLCLPELPDGYHQLRLTQGTQRVICQIIVTPSRCYAPEALLKGRRRWGTCVQLYSLRSAGNWGIGDFADLRQLVNETGQRGGAFIGLNPLHALFPALPDQVSPYSPSSRRWLNVLYISVPDVADFTLSAAAQAWWLTAETQDVLQRARAAQWVDYPAVASLKLTALRFAWAQFLQRDKEDSEVVAFEAFVLQGGESLLHQGIFDALQAWVVGQDPTCHGWDTWPAAYQQPDSAAVHAFRIEHGDEIRFYQWLQWLAARQFAACWQDSQRLQMTLGLYRDLAVGVAANGAETWSQRALYCLAASVGAPPDVLGPLGQNWGLPPLHPGELYDRAYEPWITLLRANMRDCGALRIDHVMALLRLWWIPAGETAAEGAYVTYPVDDLLAILALESQRHRCMVIGEDLGTVPDTIVAKLRDAGVYSYKVLYFERTAERAFRPPAAWPAQAMAVATTHDMPTLRGWWQHDDLTLGSQLGLYPDNAVLAGLHRQRRTARAALLQSLQRQGYLKNGALVQANSPRMSLVLNTALHCYLADCNSALLGLQPEDWLDMASPVNVPGTVETYPNWRRKLSLPLEAMFADARINGLLATMTQKRG</sequence>
<organism evidence="12 13">
    <name type="scientific">Pantoea stewartii</name>
    <dbReference type="NCBI Taxonomy" id="66269"/>
    <lineage>
        <taxon>Bacteria</taxon>
        <taxon>Pseudomonadati</taxon>
        <taxon>Pseudomonadota</taxon>
        <taxon>Gammaproteobacteria</taxon>
        <taxon>Enterobacterales</taxon>
        <taxon>Erwiniaceae</taxon>
        <taxon>Pantoea</taxon>
    </lineage>
</organism>
<dbReference type="NCBIfam" id="TIGR00217">
    <property type="entry name" value="malQ"/>
    <property type="match status" value="1"/>
</dbReference>
<reference evidence="12 13" key="1">
    <citation type="journal article" date="2016" name="Front. Microbiol.">
        <title>Genomic Resource of Rice Seed Associated Bacteria.</title>
        <authorList>
            <person name="Midha S."/>
            <person name="Bansal K."/>
            <person name="Sharma S."/>
            <person name="Kumar N."/>
            <person name="Patil P.P."/>
            <person name="Chaudhry V."/>
            <person name="Patil P.B."/>
        </authorList>
    </citation>
    <scope>NUCLEOTIDE SEQUENCE [LARGE SCALE GENOMIC DNA]</scope>
    <source>
        <strain evidence="12 13">RSA13</strain>
    </source>
</reference>
<evidence type="ECO:0000256" key="8">
    <source>
        <dbReference type="ARBA" id="ARBA00031423"/>
    </source>
</evidence>
<keyword evidence="5 10" id="KW-0328">Glycosyltransferase</keyword>
<dbReference type="Pfam" id="PF21226">
    <property type="entry name" value="MalQ_N"/>
    <property type="match status" value="1"/>
</dbReference>
<dbReference type="PANTHER" id="PTHR32438:SF5">
    <property type="entry name" value="4-ALPHA-GLUCANOTRANSFERASE DPE1, CHLOROPLASTIC_AMYLOPLASTIC"/>
    <property type="match status" value="1"/>
</dbReference>
<feature type="domain" description="MalQ N-terminal beta-sandwich" evidence="11">
    <location>
        <begin position="49"/>
        <end position="122"/>
    </location>
</feature>
<dbReference type="Pfam" id="PF02446">
    <property type="entry name" value="Glyco_hydro_77"/>
    <property type="match status" value="1"/>
</dbReference>
<evidence type="ECO:0000256" key="5">
    <source>
        <dbReference type="ARBA" id="ARBA00022676"/>
    </source>
</evidence>
<keyword evidence="7 10" id="KW-0119">Carbohydrate metabolism</keyword>
<evidence type="ECO:0000256" key="9">
    <source>
        <dbReference type="ARBA" id="ARBA00031501"/>
    </source>
</evidence>
<evidence type="ECO:0000256" key="6">
    <source>
        <dbReference type="ARBA" id="ARBA00022679"/>
    </source>
</evidence>
<evidence type="ECO:0000313" key="12">
    <source>
        <dbReference type="EMBL" id="KTT01276.1"/>
    </source>
</evidence>
<dbReference type="Proteomes" id="UP000072520">
    <property type="component" value="Unassembled WGS sequence"/>
</dbReference>
<evidence type="ECO:0000313" key="13">
    <source>
        <dbReference type="Proteomes" id="UP000072520"/>
    </source>
</evidence>
<dbReference type="RefSeq" id="WP_058708145.1">
    <property type="nucleotide sequence ID" value="NZ_LDSI01000002.1"/>
</dbReference>
<evidence type="ECO:0000256" key="1">
    <source>
        <dbReference type="ARBA" id="ARBA00000439"/>
    </source>
</evidence>
<evidence type="ECO:0000256" key="4">
    <source>
        <dbReference type="ARBA" id="ARBA00020295"/>
    </source>
</evidence>
<dbReference type="InterPro" id="IPR048458">
    <property type="entry name" value="MalQ_N"/>
</dbReference>
<dbReference type="Gene3D" id="3.20.20.80">
    <property type="entry name" value="Glycosidases"/>
    <property type="match status" value="1"/>
</dbReference>
<dbReference type="AlphaFoldDB" id="A0AB34VJZ9"/>
<dbReference type="PANTHER" id="PTHR32438">
    <property type="entry name" value="4-ALPHA-GLUCANOTRANSFERASE DPE1, CHLOROPLASTIC/AMYLOPLASTIC"/>
    <property type="match status" value="1"/>
</dbReference>
<name>A0AB34VJZ9_9GAMM</name>
<evidence type="ECO:0000256" key="10">
    <source>
        <dbReference type="RuleBase" id="RU361207"/>
    </source>
</evidence>